<keyword evidence="3" id="KW-1185">Reference proteome</keyword>
<protein>
    <submittedName>
        <fullName evidence="2">Uncharacterized protein</fullName>
    </submittedName>
</protein>
<proteinExistence type="predicted"/>
<sequence>MKMELAEPEHFGSSINQVRRPERLSRALHSTPRH</sequence>
<dbReference type="InParanoid" id="A0A1Z5RI26"/>
<dbReference type="AlphaFoldDB" id="A0A1Z5RI26"/>
<feature type="compositionally biased region" description="Basic and acidic residues" evidence="1">
    <location>
        <begin position="1"/>
        <end position="10"/>
    </location>
</feature>
<evidence type="ECO:0000313" key="2">
    <source>
        <dbReference type="EMBL" id="OQU83006.1"/>
    </source>
</evidence>
<reference evidence="2 3" key="1">
    <citation type="journal article" date="2009" name="Nature">
        <title>The Sorghum bicolor genome and the diversification of grasses.</title>
        <authorList>
            <person name="Paterson A.H."/>
            <person name="Bowers J.E."/>
            <person name="Bruggmann R."/>
            <person name="Dubchak I."/>
            <person name="Grimwood J."/>
            <person name="Gundlach H."/>
            <person name="Haberer G."/>
            <person name="Hellsten U."/>
            <person name="Mitros T."/>
            <person name="Poliakov A."/>
            <person name="Schmutz J."/>
            <person name="Spannagl M."/>
            <person name="Tang H."/>
            <person name="Wang X."/>
            <person name="Wicker T."/>
            <person name="Bharti A.K."/>
            <person name="Chapman J."/>
            <person name="Feltus F.A."/>
            <person name="Gowik U."/>
            <person name="Grigoriev I.V."/>
            <person name="Lyons E."/>
            <person name="Maher C.A."/>
            <person name="Martis M."/>
            <person name="Narechania A."/>
            <person name="Otillar R.P."/>
            <person name="Penning B.W."/>
            <person name="Salamov A.A."/>
            <person name="Wang Y."/>
            <person name="Zhang L."/>
            <person name="Carpita N.C."/>
            <person name="Freeling M."/>
            <person name="Gingle A.R."/>
            <person name="Hash C.T."/>
            <person name="Keller B."/>
            <person name="Klein P."/>
            <person name="Kresovich S."/>
            <person name="McCann M.C."/>
            <person name="Ming R."/>
            <person name="Peterson D.G."/>
            <person name="Mehboob-ur-Rahman"/>
            <person name="Ware D."/>
            <person name="Westhoff P."/>
            <person name="Mayer K.F."/>
            <person name="Messing J."/>
            <person name="Rokhsar D.S."/>
        </authorList>
    </citation>
    <scope>NUCLEOTIDE SEQUENCE [LARGE SCALE GENOMIC DNA]</scope>
    <source>
        <strain evidence="3">cv. BTx623</strain>
    </source>
</reference>
<gene>
    <name evidence="2" type="ORF">SORBI_3005G060832</name>
</gene>
<reference evidence="3" key="2">
    <citation type="journal article" date="2018" name="Plant J.">
        <title>The Sorghum bicolor reference genome: improved assembly, gene annotations, a transcriptome atlas, and signatures of genome organization.</title>
        <authorList>
            <person name="McCormick R.F."/>
            <person name="Truong S.K."/>
            <person name="Sreedasyam A."/>
            <person name="Jenkins J."/>
            <person name="Shu S."/>
            <person name="Sims D."/>
            <person name="Kennedy M."/>
            <person name="Amirebrahimi M."/>
            <person name="Weers B.D."/>
            <person name="McKinley B."/>
            <person name="Mattison A."/>
            <person name="Morishige D.T."/>
            <person name="Grimwood J."/>
            <person name="Schmutz J."/>
            <person name="Mullet J.E."/>
        </authorList>
    </citation>
    <scope>NUCLEOTIDE SEQUENCE [LARGE SCALE GENOMIC DNA]</scope>
    <source>
        <strain evidence="3">cv. BTx623</strain>
    </source>
</reference>
<dbReference type="EMBL" id="CM000764">
    <property type="protein sequence ID" value="OQU83006.1"/>
    <property type="molecule type" value="Genomic_DNA"/>
</dbReference>
<dbReference type="Gramene" id="OQU83006">
    <property type="protein sequence ID" value="OQU83006"/>
    <property type="gene ID" value="SORBI_3005G060832"/>
</dbReference>
<name>A0A1Z5RI26_SORBI</name>
<feature type="region of interest" description="Disordered" evidence="1">
    <location>
        <begin position="1"/>
        <end position="34"/>
    </location>
</feature>
<organism evidence="2 3">
    <name type="scientific">Sorghum bicolor</name>
    <name type="common">Sorghum</name>
    <name type="synonym">Sorghum vulgare</name>
    <dbReference type="NCBI Taxonomy" id="4558"/>
    <lineage>
        <taxon>Eukaryota</taxon>
        <taxon>Viridiplantae</taxon>
        <taxon>Streptophyta</taxon>
        <taxon>Embryophyta</taxon>
        <taxon>Tracheophyta</taxon>
        <taxon>Spermatophyta</taxon>
        <taxon>Magnoliopsida</taxon>
        <taxon>Liliopsida</taxon>
        <taxon>Poales</taxon>
        <taxon>Poaceae</taxon>
        <taxon>PACMAD clade</taxon>
        <taxon>Panicoideae</taxon>
        <taxon>Andropogonodae</taxon>
        <taxon>Andropogoneae</taxon>
        <taxon>Sorghinae</taxon>
        <taxon>Sorghum</taxon>
    </lineage>
</organism>
<dbReference type="Proteomes" id="UP000000768">
    <property type="component" value="Chromosome 5"/>
</dbReference>
<evidence type="ECO:0000313" key="3">
    <source>
        <dbReference type="Proteomes" id="UP000000768"/>
    </source>
</evidence>
<evidence type="ECO:0000256" key="1">
    <source>
        <dbReference type="SAM" id="MobiDB-lite"/>
    </source>
</evidence>
<accession>A0A1Z5RI26</accession>